<evidence type="ECO:0000256" key="2">
    <source>
        <dbReference type="ARBA" id="ARBA00022448"/>
    </source>
</evidence>
<feature type="transmembrane region" description="Helical" evidence="6">
    <location>
        <begin position="354"/>
        <end position="371"/>
    </location>
</feature>
<sequence>MEQRSQWGTRLGFLLAAMGSAIGLGNIWRFPATAYANGGGAFFIPYLFALITAGIPLLILEYTIGHKYRSSAPRAFRKFNKKSEWIGWWQVGISFVINTYYPIIVAWALMYTYFSFTEAWGSDSEAFFVGDFLNASAPGEFGSIVPNVLLPLGIVWLIVFAILFRGVKKGIEVANKIFIPLLMVSFLLIVIRALTLPGAAEGLNTFFEPNWDKIFDGSVWIAAYGQIFYSLSIAFAIMITFSSYLPKDSDITNNAFITGFANSSFELLAGIGVFSALGFMAAQSGQEVSEVVRGGIGLAFMVFPEIISQMPASSFFGVLFFGSLVLAGLSSMVSISETYIAALQEKFSIKRHTAVFVGVGLSAVISVVYTNQSGLFLLDTVDYFVNNYGVALVGLVEVVVIAWFLRQLKPLREHANNVSDIHVGKWWSFSLGVITPVVLGFMMVQNFRTDFTENYEGYPTAFLISYGWIVAAALIAIGFIFTLKKWPKEEVK</sequence>
<dbReference type="NCBIfam" id="NF037979">
    <property type="entry name" value="Na_transp"/>
    <property type="match status" value="1"/>
</dbReference>
<feature type="transmembrane region" description="Helical" evidence="6">
    <location>
        <begin position="219"/>
        <end position="245"/>
    </location>
</feature>
<feature type="transmembrane region" description="Helical" evidence="6">
    <location>
        <begin position="464"/>
        <end position="483"/>
    </location>
</feature>
<dbReference type="Proteomes" id="UP000247922">
    <property type="component" value="Unassembled WGS sequence"/>
</dbReference>
<dbReference type="OrthoDB" id="9762833at2"/>
<dbReference type="RefSeq" id="WP_110251183.1">
    <property type="nucleotide sequence ID" value="NZ_QJJR01000005.1"/>
</dbReference>
<dbReference type="Pfam" id="PF00209">
    <property type="entry name" value="SNF"/>
    <property type="match status" value="2"/>
</dbReference>
<feature type="transmembrane region" description="Helical" evidence="6">
    <location>
        <begin position="426"/>
        <end position="444"/>
    </location>
</feature>
<feature type="transmembrane region" description="Helical" evidence="6">
    <location>
        <begin position="12"/>
        <end position="31"/>
    </location>
</feature>
<feature type="transmembrane region" description="Helical" evidence="6">
    <location>
        <begin position="265"/>
        <end position="282"/>
    </location>
</feature>
<protein>
    <submittedName>
        <fullName evidence="7">NSS family neurotransmitter:Na+ symporter</fullName>
    </submittedName>
</protein>
<dbReference type="GO" id="GO:0016020">
    <property type="term" value="C:membrane"/>
    <property type="evidence" value="ECO:0007669"/>
    <property type="project" value="UniProtKB-SubCell"/>
</dbReference>
<dbReference type="SUPFAM" id="SSF161070">
    <property type="entry name" value="SNF-like"/>
    <property type="match status" value="1"/>
</dbReference>
<dbReference type="InterPro" id="IPR037272">
    <property type="entry name" value="SNS_sf"/>
</dbReference>
<gene>
    <name evidence="7" type="ORF">DES38_10522</name>
</gene>
<evidence type="ECO:0000256" key="3">
    <source>
        <dbReference type="ARBA" id="ARBA00022692"/>
    </source>
</evidence>
<evidence type="ECO:0000256" key="4">
    <source>
        <dbReference type="ARBA" id="ARBA00022989"/>
    </source>
</evidence>
<dbReference type="CDD" id="cd10334">
    <property type="entry name" value="SLC6sbd_u1"/>
    <property type="match status" value="1"/>
</dbReference>
<accession>A0A2V3WAI0</accession>
<evidence type="ECO:0000256" key="6">
    <source>
        <dbReference type="SAM" id="Phobius"/>
    </source>
</evidence>
<comment type="caution">
    <text evidence="7">The sequence shown here is derived from an EMBL/GenBank/DDBJ whole genome shotgun (WGS) entry which is preliminary data.</text>
</comment>
<feature type="transmembrane region" description="Helical" evidence="6">
    <location>
        <begin position="383"/>
        <end position="405"/>
    </location>
</feature>
<dbReference type="InterPro" id="IPR000175">
    <property type="entry name" value="Na/ntran_symport"/>
</dbReference>
<evidence type="ECO:0000256" key="1">
    <source>
        <dbReference type="ARBA" id="ARBA00004141"/>
    </source>
</evidence>
<keyword evidence="4 6" id="KW-1133">Transmembrane helix</keyword>
<organism evidence="7 8">
    <name type="scientific">Streptohalobacillus salinus</name>
    <dbReference type="NCBI Taxonomy" id="621096"/>
    <lineage>
        <taxon>Bacteria</taxon>
        <taxon>Bacillati</taxon>
        <taxon>Bacillota</taxon>
        <taxon>Bacilli</taxon>
        <taxon>Bacillales</taxon>
        <taxon>Bacillaceae</taxon>
        <taxon>Streptohalobacillus</taxon>
    </lineage>
</organism>
<reference evidence="7 8" key="1">
    <citation type="submission" date="2018-05" db="EMBL/GenBank/DDBJ databases">
        <title>Genomic Encyclopedia of Type Strains, Phase IV (KMG-IV): sequencing the most valuable type-strain genomes for metagenomic binning, comparative biology and taxonomic classification.</title>
        <authorList>
            <person name="Goeker M."/>
        </authorList>
    </citation>
    <scope>NUCLEOTIDE SEQUENCE [LARGE SCALE GENOMIC DNA]</scope>
    <source>
        <strain evidence="7 8">DSM 22440</strain>
    </source>
</reference>
<dbReference type="PROSITE" id="PS50267">
    <property type="entry name" value="NA_NEUROTRAN_SYMP_3"/>
    <property type="match status" value="1"/>
</dbReference>
<dbReference type="AlphaFoldDB" id="A0A2V3WAI0"/>
<dbReference type="PANTHER" id="PTHR42948">
    <property type="entry name" value="TRANSPORTER"/>
    <property type="match status" value="1"/>
</dbReference>
<dbReference type="PANTHER" id="PTHR42948:SF1">
    <property type="entry name" value="TRANSPORTER"/>
    <property type="match status" value="1"/>
</dbReference>
<dbReference type="PRINTS" id="PR00176">
    <property type="entry name" value="NANEUSMPORT"/>
</dbReference>
<feature type="transmembrane region" description="Helical" evidence="6">
    <location>
        <begin position="85"/>
        <end position="110"/>
    </location>
</feature>
<feature type="transmembrane region" description="Helical" evidence="6">
    <location>
        <begin position="144"/>
        <end position="165"/>
    </location>
</feature>
<keyword evidence="5 6" id="KW-0472">Membrane</keyword>
<keyword evidence="3 6" id="KW-0812">Transmembrane</keyword>
<evidence type="ECO:0000256" key="5">
    <source>
        <dbReference type="ARBA" id="ARBA00023136"/>
    </source>
</evidence>
<comment type="subcellular location">
    <subcellularLocation>
        <location evidence="1">Membrane</location>
        <topology evidence="1">Multi-pass membrane protein</topology>
    </subcellularLocation>
</comment>
<name>A0A2V3WAI0_9BACI</name>
<feature type="transmembrane region" description="Helical" evidence="6">
    <location>
        <begin position="43"/>
        <end position="64"/>
    </location>
</feature>
<proteinExistence type="predicted"/>
<keyword evidence="8" id="KW-1185">Reference proteome</keyword>
<feature type="transmembrane region" description="Helical" evidence="6">
    <location>
        <begin position="177"/>
        <end position="199"/>
    </location>
</feature>
<keyword evidence="2" id="KW-0813">Transport</keyword>
<evidence type="ECO:0000313" key="7">
    <source>
        <dbReference type="EMBL" id="PXW91403.1"/>
    </source>
</evidence>
<evidence type="ECO:0000313" key="8">
    <source>
        <dbReference type="Proteomes" id="UP000247922"/>
    </source>
</evidence>
<dbReference type="EMBL" id="QJJR01000005">
    <property type="protein sequence ID" value="PXW91403.1"/>
    <property type="molecule type" value="Genomic_DNA"/>
</dbReference>
<feature type="transmembrane region" description="Helical" evidence="6">
    <location>
        <begin position="318"/>
        <end position="342"/>
    </location>
</feature>